<feature type="compositionally biased region" description="Basic and acidic residues" evidence="1">
    <location>
        <begin position="40"/>
        <end position="49"/>
    </location>
</feature>
<protein>
    <submittedName>
        <fullName evidence="2">Uncharacterized protein</fullName>
    </submittedName>
</protein>
<feature type="compositionally biased region" description="Basic and acidic residues" evidence="1">
    <location>
        <begin position="145"/>
        <end position="155"/>
    </location>
</feature>
<organism evidence="2 3">
    <name type="scientific">Adiantum capillus-veneris</name>
    <name type="common">Maidenhair fern</name>
    <dbReference type="NCBI Taxonomy" id="13818"/>
    <lineage>
        <taxon>Eukaryota</taxon>
        <taxon>Viridiplantae</taxon>
        <taxon>Streptophyta</taxon>
        <taxon>Embryophyta</taxon>
        <taxon>Tracheophyta</taxon>
        <taxon>Polypodiopsida</taxon>
        <taxon>Polypodiidae</taxon>
        <taxon>Polypodiales</taxon>
        <taxon>Pteridineae</taxon>
        <taxon>Pteridaceae</taxon>
        <taxon>Vittarioideae</taxon>
        <taxon>Adiantum</taxon>
    </lineage>
</organism>
<reference evidence="2" key="1">
    <citation type="submission" date="2021-01" db="EMBL/GenBank/DDBJ databases">
        <title>Adiantum capillus-veneris genome.</title>
        <authorList>
            <person name="Fang Y."/>
            <person name="Liao Q."/>
        </authorList>
    </citation>
    <scope>NUCLEOTIDE SEQUENCE</scope>
    <source>
        <strain evidence="2">H3</strain>
        <tissue evidence="2">Leaf</tissue>
    </source>
</reference>
<gene>
    <name evidence="2" type="ORF">GOP47_0016951</name>
</gene>
<accession>A0A9D4ZDG7</accession>
<proteinExistence type="predicted"/>
<dbReference type="Gene3D" id="6.10.140.1430">
    <property type="match status" value="1"/>
</dbReference>
<keyword evidence="3" id="KW-1185">Reference proteome</keyword>
<sequence length="155" mass="16225">MADHAQHAKDTTAHKAEETKGFGQQKAGEAQHNAQQAKDATAHKAEETKGYGQQKAGEAQHNAQGMMGAAKEKAGEAAHATQEKAQQAKEGTGNAFQRTGDAVKDMANKATGGESLYFADCLQIWVALSVQGMAPRADNSACRIDSPDDKSAVGS</sequence>
<dbReference type="EMBL" id="JABFUD020000016">
    <property type="protein sequence ID" value="KAI5068606.1"/>
    <property type="molecule type" value="Genomic_DNA"/>
</dbReference>
<dbReference type="Proteomes" id="UP000886520">
    <property type="component" value="Chromosome 16"/>
</dbReference>
<comment type="caution">
    <text evidence="2">The sequence shown here is derived from an EMBL/GenBank/DDBJ whole genome shotgun (WGS) entry which is preliminary data.</text>
</comment>
<evidence type="ECO:0000313" key="2">
    <source>
        <dbReference type="EMBL" id="KAI5068606.1"/>
    </source>
</evidence>
<dbReference type="AlphaFoldDB" id="A0A9D4ZDG7"/>
<feature type="region of interest" description="Disordered" evidence="1">
    <location>
        <begin position="1"/>
        <end position="97"/>
    </location>
</feature>
<feature type="compositionally biased region" description="Basic and acidic residues" evidence="1">
    <location>
        <begin position="1"/>
        <end position="20"/>
    </location>
</feature>
<feature type="region of interest" description="Disordered" evidence="1">
    <location>
        <begin position="136"/>
        <end position="155"/>
    </location>
</feature>
<dbReference type="OrthoDB" id="1992924at2759"/>
<evidence type="ECO:0000256" key="1">
    <source>
        <dbReference type="SAM" id="MobiDB-lite"/>
    </source>
</evidence>
<evidence type="ECO:0000313" key="3">
    <source>
        <dbReference type="Proteomes" id="UP000886520"/>
    </source>
</evidence>
<name>A0A9D4ZDG7_ADICA</name>